<accession>A0AAD8RAQ7</accession>
<evidence type="ECO:0000313" key="4">
    <source>
        <dbReference type="Proteomes" id="UP001231189"/>
    </source>
</evidence>
<protein>
    <submittedName>
        <fullName evidence="3">Uncharacterized protein</fullName>
    </submittedName>
</protein>
<dbReference type="PANTHER" id="PTHR33026">
    <property type="entry name" value="OS06G0360600 PROTEIN"/>
    <property type="match status" value="1"/>
</dbReference>
<dbReference type="EMBL" id="JAUUTY010000006">
    <property type="protein sequence ID" value="KAK1618173.1"/>
    <property type="molecule type" value="Genomic_DNA"/>
</dbReference>
<evidence type="ECO:0000313" key="3">
    <source>
        <dbReference type="EMBL" id="KAK1618173.1"/>
    </source>
</evidence>
<dbReference type="PANTHER" id="PTHR33026:SF7">
    <property type="entry name" value="OS03G0100275 PROTEIN"/>
    <property type="match status" value="1"/>
</dbReference>
<feature type="coiled-coil region" evidence="1">
    <location>
        <begin position="253"/>
        <end position="326"/>
    </location>
</feature>
<name>A0AAD8RAQ7_LOLMU</name>
<keyword evidence="4" id="KW-1185">Reference proteome</keyword>
<proteinExistence type="predicted"/>
<organism evidence="3 4">
    <name type="scientific">Lolium multiflorum</name>
    <name type="common">Italian ryegrass</name>
    <name type="synonym">Lolium perenne subsp. multiflorum</name>
    <dbReference type="NCBI Taxonomy" id="4521"/>
    <lineage>
        <taxon>Eukaryota</taxon>
        <taxon>Viridiplantae</taxon>
        <taxon>Streptophyta</taxon>
        <taxon>Embryophyta</taxon>
        <taxon>Tracheophyta</taxon>
        <taxon>Spermatophyta</taxon>
        <taxon>Magnoliopsida</taxon>
        <taxon>Liliopsida</taxon>
        <taxon>Poales</taxon>
        <taxon>Poaceae</taxon>
        <taxon>BOP clade</taxon>
        <taxon>Pooideae</taxon>
        <taxon>Poodae</taxon>
        <taxon>Poeae</taxon>
        <taxon>Poeae Chloroplast Group 2 (Poeae type)</taxon>
        <taxon>Loliodinae</taxon>
        <taxon>Loliinae</taxon>
        <taxon>Lolium</taxon>
    </lineage>
</organism>
<feature type="region of interest" description="Disordered" evidence="2">
    <location>
        <begin position="181"/>
        <end position="211"/>
    </location>
</feature>
<keyword evidence="1" id="KW-0175">Coiled coil</keyword>
<sequence length="409" mass="46177">MPPRARLTKHTAAGTDAAIEGAKIHGWERSKLTNQDKKSLKKLGLVQRDSLIFPGDESAPKPPMGYRIMSHPHWGLWKRIFYLRRNNSRNVVYNIGGVCICVRSDVDYFDVKFPDSVQGWRKKWLYIQDKTIGGQEYGIAPFDSAAEILSGEKEEEEEELAVIGTAPRSTSNTVILSEENLGTADSLPPPQQNMDTSTPPPSPQAPSPKIQKLGAGNEQTLVLGSSSTPLMNDPIMYQFIRLGSQFIGFRDEADTLRASLQRAEERAEALEAKLKVSEEAREKAQAEAASVEELRQRLSKVESALSDKITEQIAREQGIIDRLEAQTRCFFRRNDERFELLEPKDDRLLDALFILELQGDLARTNLDESRAAFSRLFPHFFPKETEPEIFAALVKRFLSKEDLALAYRR</sequence>
<dbReference type="AlphaFoldDB" id="A0AAD8RAQ7"/>
<reference evidence="3" key="1">
    <citation type="submission" date="2023-07" db="EMBL/GenBank/DDBJ databases">
        <title>A chromosome-level genome assembly of Lolium multiflorum.</title>
        <authorList>
            <person name="Chen Y."/>
            <person name="Copetti D."/>
            <person name="Kolliker R."/>
            <person name="Studer B."/>
        </authorList>
    </citation>
    <scope>NUCLEOTIDE SEQUENCE</scope>
    <source>
        <strain evidence="3">02402/16</strain>
        <tissue evidence="3">Leaf</tissue>
    </source>
</reference>
<dbReference type="Proteomes" id="UP001231189">
    <property type="component" value="Unassembled WGS sequence"/>
</dbReference>
<evidence type="ECO:0000256" key="1">
    <source>
        <dbReference type="SAM" id="Coils"/>
    </source>
</evidence>
<gene>
    <name evidence="3" type="ORF">QYE76_023690</name>
</gene>
<evidence type="ECO:0000256" key="2">
    <source>
        <dbReference type="SAM" id="MobiDB-lite"/>
    </source>
</evidence>
<comment type="caution">
    <text evidence="3">The sequence shown here is derived from an EMBL/GenBank/DDBJ whole genome shotgun (WGS) entry which is preliminary data.</text>
</comment>